<proteinExistence type="predicted"/>
<dbReference type="Proteomes" id="UP000595001">
    <property type="component" value="Chromosome"/>
</dbReference>
<name>A0A7T3G1A9_9EURY</name>
<organism evidence="1 2">
    <name type="scientific">Halosimplex litoreum</name>
    <dbReference type="NCBI Taxonomy" id="1198301"/>
    <lineage>
        <taxon>Archaea</taxon>
        <taxon>Methanobacteriati</taxon>
        <taxon>Methanobacteriota</taxon>
        <taxon>Stenosarchaea group</taxon>
        <taxon>Halobacteria</taxon>
        <taxon>Halobacteriales</taxon>
        <taxon>Haloarculaceae</taxon>
        <taxon>Halosimplex</taxon>
    </lineage>
</organism>
<dbReference type="AlphaFoldDB" id="A0A7T3G1A9"/>
<evidence type="ECO:0008006" key="3">
    <source>
        <dbReference type="Google" id="ProtNLM"/>
    </source>
</evidence>
<dbReference type="KEGG" id="hlt:I7X12_05700"/>
<dbReference type="InterPro" id="IPR014721">
    <property type="entry name" value="Ribsml_uS5_D2-typ_fold_subgr"/>
</dbReference>
<reference evidence="1 2" key="1">
    <citation type="submission" date="2020-12" db="EMBL/GenBank/DDBJ databases">
        <title>Halosimplex halophilum sp. nov. and Halosimplex salinum sp. nov., two new members of the genus Halosimplex.</title>
        <authorList>
            <person name="Cui H.L."/>
        </authorList>
    </citation>
    <scope>NUCLEOTIDE SEQUENCE [LARGE SCALE GENOMIC DNA]</scope>
    <source>
        <strain evidence="1 2">YGH94</strain>
    </source>
</reference>
<protein>
    <recommendedName>
        <fullName evidence="3">Lon proteolytic domain-containing protein</fullName>
    </recommendedName>
</protein>
<dbReference type="EMBL" id="CP065856">
    <property type="protein sequence ID" value="QPV64118.1"/>
    <property type="molecule type" value="Genomic_DNA"/>
</dbReference>
<dbReference type="Gene3D" id="3.30.230.10">
    <property type="match status" value="1"/>
</dbReference>
<dbReference type="GeneID" id="60587967"/>
<keyword evidence="2" id="KW-1185">Reference proteome</keyword>
<dbReference type="InterPro" id="IPR020568">
    <property type="entry name" value="Ribosomal_Su5_D2-typ_SF"/>
</dbReference>
<accession>A0A7T3G1A9</accession>
<evidence type="ECO:0000313" key="2">
    <source>
        <dbReference type="Proteomes" id="UP000595001"/>
    </source>
</evidence>
<dbReference type="RefSeq" id="WP_198062892.1">
    <property type="nucleotide sequence ID" value="NZ_CP065856.1"/>
</dbReference>
<gene>
    <name evidence="1" type="ORF">I7X12_05700</name>
</gene>
<evidence type="ECO:0000313" key="1">
    <source>
        <dbReference type="EMBL" id="QPV64118.1"/>
    </source>
</evidence>
<dbReference type="SUPFAM" id="SSF54211">
    <property type="entry name" value="Ribosomal protein S5 domain 2-like"/>
    <property type="match status" value="1"/>
</dbReference>
<sequence>MQTGGRYEVSGQDRAASQNAFVARRESSVANVDRNRLGYLLALLVVANASWTAAVDHRVGSVERDVEGVATDVRDLREVSSVTASTRALNRTAIVPLLAYDTESAAGRLVHISVTRVPASGIHVDVTELDYGRGFQRSLRSARGLVAGDGGAGGYYVEPIVPDAWQYLSGESGGLPVALGFVALRTECRLNGSVAATGRLDEDGSIERVRRLGAKVDAAVTTGRATLLVPPGQRRTRGEIETVPVANLSAAVEHGLVDPSGGPCDRTLPLGD</sequence>